<dbReference type="EMBL" id="JAEUBG010001571">
    <property type="protein sequence ID" value="KAH3686182.1"/>
    <property type="molecule type" value="Genomic_DNA"/>
</dbReference>
<feature type="compositionally biased region" description="Low complexity" evidence="1">
    <location>
        <begin position="170"/>
        <end position="181"/>
    </location>
</feature>
<dbReference type="InterPro" id="IPR000095">
    <property type="entry name" value="CRIB_dom"/>
</dbReference>
<organism evidence="3 4">
    <name type="scientific">Wickerhamomyces pijperi</name>
    <name type="common">Yeast</name>
    <name type="synonym">Pichia pijperi</name>
    <dbReference type="NCBI Taxonomy" id="599730"/>
    <lineage>
        <taxon>Eukaryota</taxon>
        <taxon>Fungi</taxon>
        <taxon>Dikarya</taxon>
        <taxon>Ascomycota</taxon>
        <taxon>Saccharomycotina</taxon>
        <taxon>Saccharomycetes</taxon>
        <taxon>Phaffomycetales</taxon>
        <taxon>Wickerhamomycetaceae</taxon>
        <taxon>Wickerhamomyces</taxon>
    </lineage>
</organism>
<evidence type="ECO:0000256" key="1">
    <source>
        <dbReference type="SAM" id="MobiDB-lite"/>
    </source>
</evidence>
<protein>
    <recommendedName>
        <fullName evidence="2">CRIB domain-containing protein</fullName>
    </recommendedName>
</protein>
<evidence type="ECO:0000259" key="2">
    <source>
        <dbReference type="PROSITE" id="PS50108"/>
    </source>
</evidence>
<feature type="region of interest" description="Disordered" evidence="1">
    <location>
        <begin position="166"/>
        <end position="190"/>
    </location>
</feature>
<evidence type="ECO:0000313" key="4">
    <source>
        <dbReference type="Proteomes" id="UP000774326"/>
    </source>
</evidence>
<gene>
    <name evidence="3" type="ORF">WICPIJ_002850</name>
</gene>
<sequence length="365" mass="41572">MDSIWIEENKLYQDNIPSVQLLNSSKPIIKNSQTIELPPLPPTSFFQTLLKEQEARENQERQRQEQTNGKFLKLFKKLSITNQRSDSSKPSSSDHVPLVKPVRKISTPFAFSHISHVDNTPIESPQEPRTPQMNGDEAKDRLSPLIGKNGPNAVCFNPTSPTSVVKSHKSGSSFPRSASSSTIQSSVGKNSLFSRSESISSSLYSRKNSINLSTPLNMKKLKTVSLTQVSMNNHDQDPNLQQVNGQNHVSEQDEENEEIELEYNKHINYNLQEIIKSIDEFNENYQQSSTQEKYFDQSKLNYNCQDLEIDIDDEINSILNYNEVEEELKAFNNNNNIHNTCNNGFYNHPGAQHNDSDDEVVYDKF</sequence>
<feature type="region of interest" description="Disordered" evidence="1">
    <location>
        <begin position="116"/>
        <end position="141"/>
    </location>
</feature>
<evidence type="ECO:0000313" key="3">
    <source>
        <dbReference type="EMBL" id="KAH3686182.1"/>
    </source>
</evidence>
<feature type="compositionally biased region" description="Polar residues" evidence="1">
    <location>
        <begin position="117"/>
        <end position="133"/>
    </location>
</feature>
<comment type="caution">
    <text evidence="3">The sequence shown here is derived from an EMBL/GenBank/DDBJ whole genome shotgun (WGS) entry which is preliminary data.</text>
</comment>
<keyword evidence="4" id="KW-1185">Reference proteome</keyword>
<feature type="compositionally biased region" description="Polar residues" evidence="1">
    <location>
        <begin position="235"/>
        <end position="249"/>
    </location>
</feature>
<feature type="domain" description="CRIB" evidence="2">
    <location>
        <begin position="105"/>
        <end position="118"/>
    </location>
</feature>
<name>A0A9P8Q8X4_WICPI</name>
<dbReference type="Proteomes" id="UP000774326">
    <property type="component" value="Unassembled WGS sequence"/>
</dbReference>
<dbReference type="OrthoDB" id="3981256at2759"/>
<dbReference type="PROSITE" id="PS50108">
    <property type="entry name" value="CRIB"/>
    <property type="match status" value="1"/>
</dbReference>
<reference evidence="3" key="1">
    <citation type="journal article" date="2021" name="Open Biol.">
        <title>Shared evolutionary footprints suggest mitochondrial oxidative damage underlies multiple complex I losses in fungi.</title>
        <authorList>
            <person name="Schikora-Tamarit M.A."/>
            <person name="Marcet-Houben M."/>
            <person name="Nosek J."/>
            <person name="Gabaldon T."/>
        </authorList>
    </citation>
    <scope>NUCLEOTIDE SEQUENCE</scope>
    <source>
        <strain evidence="3">CBS2887</strain>
    </source>
</reference>
<dbReference type="AlphaFoldDB" id="A0A9P8Q8X4"/>
<reference evidence="3" key="2">
    <citation type="submission" date="2021-01" db="EMBL/GenBank/DDBJ databases">
        <authorList>
            <person name="Schikora-Tamarit M.A."/>
        </authorList>
    </citation>
    <scope>NUCLEOTIDE SEQUENCE</scope>
    <source>
        <strain evidence="3">CBS2887</strain>
    </source>
</reference>
<accession>A0A9P8Q8X4</accession>
<proteinExistence type="predicted"/>
<feature type="region of interest" description="Disordered" evidence="1">
    <location>
        <begin position="235"/>
        <end position="257"/>
    </location>
</feature>